<protein>
    <submittedName>
        <fullName evidence="1">Uncharacterized protein</fullName>
    </submittedName>
</protein>
<evidence type="ECO:0000313" key="1">
    <source>
        <dbReference type="EMBL" id="TNY33070.1"/>
    </source>
</evidence>
<accession>A0A5C5GEY0</accession>
<sequence>MSEQPRQQRGGAPVGFMDELSGIEAGAVVCLRRWFDGPEARAGVRADFARMLGTGHGSAAASALEDICTLCARFGRRPLMRHHATCRCLGADEACFANFIALAADGDREDAMLVATLLVRADIAPCLVTLAESLGLALRRLDRTPSVPEPASDTIH</sequence>
<comment type="caution">
    <text evidence="1">The sequence shown here is derived from an EMBL/GenBank/DDBJ whole genome shotgun (WGS) entry which is preliminary data.</text>
</comment>
<dbReference type="EMBL" id="VFFF01000001">
    <property type="protein sequence ID" value="TNY33070.1"/>
    <property type="molecule type" value="Genomic_DNA"/>
</dbReference>
<dbReference type="OrthoDB" id="7874397at2"/>
<name>A0A5C5GEY0_9RHOB</name>
<reference evidence="1 2" key="1">
    <citation type="submission" date="2019-06" db="EMBL/GenBank/DDBJ databases">
        <title>Genome of new Rhodobacteraceae sp. SM1903.</title>
        <authorList>
            <person name="Ren X."/>
        </authorList>
    </citation>
    <scope>NUCLEOTIDE SEQUENCE [LARGE SCALE GENOMIC DNA]</scope>
    <source>
        <strain evidence="1 2">SM1903</strain>
    </source>
</reference>
<gene>
    <name evidence="1" type="ORF">FHY64_07260</name>
</gene>
<dbReference type="RefSeq" id="WP_140193753.1">
    <property type="nucleotide sequence ID" value="NZ_CP065915.1"/>
</dbReference>
<proteinExistence type="predicted"/>
<dbReference type="Proteomes" id="UP000314011">
    <property type="component" value="Unassembled WGS sequence"/>
</dbReference>
<keyword evidence="2" id="KW-1185">Reference proteome</keyword>
<evidence type="ECO:0000313" key="2">
    <source>
        <dbReference type="Proteomes" id="UP000314011"/>
    </source>
</evidence>
<dbReference type="AlphaFoldDB" id="A0A5C5GEY0"/>
<organism evidence="1 2">
    <name type="scientific">Pelagovum pacificum</name>
    <dbReference type="NCBI Taxonomy" id="2588711"/>
    <lineage>
        <taxon>Bacteria</taxon>
        <taxon>Pseudomonadati</taxon>
        <taxon>Pseudomonadota</taxon>
        <taxon>Alphaproteobacteria</taxon>
        <taxon>Rhodobacterales</taxon>
        <taxon>Paracoccaceae</taxon>
        <taxon>Pelagovum</taxon>
    </lineage>
</organism>